<dbReference type="AlphaFoldDB" id="A0A9P1BYI5"/>
<dbReference type="EMBL" id="CAMXCT010000666">
    <property type="protein sequence ID" value="CAI3981834.1"/>
    <property type="molecule type" value="Genomic_DNA"/>
</dbReference>
<dbReference type="Proteomes" id="UP001152797">
    <property type="component" value="Unassembled WGS sequence"/>
</dbReference>
<organism evidence="1">
    <name type="scientific">Cladocopium goreaui</name>
    <dbReference type="NCBI Taxonomy" id="2562237"/>
    <lineage>
        <taxon>Eukaryota</taxon>
        <taxon>Sar</taxon>
        <taxon>Alveolata</taxon>
        <taxon>Dinophyceae</taxon>
        <taxon>Suessiales</taxon>
        <taxon>Symbiodiniaceae</taxon>
        <taxon>Cladocopium</taxon>
    </lineage>
</organism>
<keyword evidence="3" id="KW-1185">Reference proteome</keyword>
<dbReference type="OrthoDB" id="5959761at2759"/>
<dbReference type="InterPro" id="IPR059186">
    <property type="entry name" value="SACTE_4363"/>
</dbReference>
<gene>
    <name evidence="1" type="ORF">C1SCF055_LOCUS9584</name>
</gene>
<protein>
    <submittedName>
        <fullName evidence="1">Uncharacterized protein</fullName>
    </submittedName>
</protein>
<dbReference type="Gene3D" id="2.160.20.10">
    <property type="entry name" value="Single-stranded right-handed beta-helix, Pectin lyase-like"/>
    <property type="match status" value="2"/>
</dbReference>
<reference evidence="1" key="1">
    <citation type="submission" date="2022-10" db="EMBL/GenBank/DDBJ databases">
        <authorList>
            <person name="Chen Y."/>
            <person name="Dougan E. K."/>
            <person name="Chan C."/>
            <person name="Rhodes N."/>
            <person name="Thang M."/>
        </authorList>
    </citation>
    <scope>NUCLEOTIDE SEQUENCE</scope>
</reference>
<accession>A0A9P1BYI5</accession>
<proteinExistence type="predicted"/>
<dbReference type="EMBL" id="CAMXCT030000666">
    <property type="protein sequence ID" value="CAL4769146.1"/>
    <property type="molecule type" value="Genomic_DNA"/>
</dbReference>
<dbReference type="InterPro" id="IPR012334">
    <property type="entry name" value="Pectin_lyas_fold"/>
</dbReference>
<dbReference type="InterPro" id="IPR011050">
    <property type="entry name" value="Pectin_lyase_fold/virulence"/>
</dbReference>
<dbReference type="EMBL" id="CAMXCT020000666">
    <property type="protein sequence ID" value="CAL1135209.1"/>
    <property type="molecule type" value="Genomic_DNA"/>
</dbReference>
<evidence type="ECO:0000313" key="2">
    <source>
        <dbReference type="EMBL" id="CAL4769146.1"/>
    </source>
</evidence>
<reference evidence="2 3" key="2">
    <citation type="submission" date="2024-05" db="EMBL/GenBank/DDBJ databases">
        <authorList>
            <person name="Chen Y."/>
            <person name="Shah S."/>
            <person name="Dougan E. K."/>
            <person name="Thang M."/>
            <person name="Chan C."/>
        </authorList>
    </citation>
    <scope>NUCLEOTIDE SEQUENCE [LARGE SCALE GENOMIC DNA]</scope>
</reference>
<dbReference type="CDD" id="cd23669">
    <property type="entry name" value="GH55_SacteLam55A-like"/>
    <property type="match status" value="1"/>
</dbReference>
<name>A0A9P1BYI5_9DINO</name>
<evidence type="ECO:0000313" key="3">
    <source>
        <dbReference type="Proteomes" id="UP001152797"/>
    </source>
</evidence>
<dbReference type="SUPFAM" id="SSF51126">
    <property type="entry name" value="Pectin lyase-like"/>
    <property type="match status" value="2"/>
</dbReference>
<comment type="caution">
    <text evidence="1">The sequence shown here is derived from an EMBL/GenBank/DDBJ whole genome shotgun (WGS) entry which is preliminary data.</text>
</comment>
<evidence type="ECO:0000313" key="1">
    <source>
        <dbReference type="EMBL" id="CAI3981834.1"/>
    </source>
</evidence>
<sequence>MWSLLAVLQIVSGEPNPPIWPSSVQVFGPEDAAATIQAAVNAAYALNGGQPDIGQFSPHRFVFMFKPGSYNVEVPVGYYTQILGLGTHPSEVIFTSSKGVYSQESNFAVNPGALNTFWRSAENFQTDATYAWNTNGNKGMLWAASQAAALRRLIVSNDLDLYEFHKGDLVAGFSSGGFLGNSLVKGSVSSGSQQQYLARNSQVGAWKDGVWNEVFVGTINAPPSHCGMDAETCAKPFVTVDTAPIVAEKPFISISPTGTYQLNVPKPVQNLQGLDYQDVDQVGFEQVYVADPAKDTAQSINAKLAQGLHVVLSPGIYDLTEPLVMATNNQVLLGLGLATLRAKNSQGALQVKSCGARVAGLLVAMAGGTTATSPLLLWEKSQGSCSSPGIMSDIYLRVGGPIAESPVKAEVMLQVDADNVVIDNSWLWRADHVESGQLVQWQNPCQVGAIINGNNVVAYGFKAEHALTDQVQWNGQGGRTFMFQAEMPYEVTQATFGDKGYAGYRVSNTVTSHEAHGVGVYHYFRDAAVTVQSAIVAPAALEPYFASPLSVFLNGKGVVLHVINDKGPASMIDPKAPKSAVPRWFCNSSSAAAVDVQSGGICKLGDSVFCPGSTVQCRGNTCCPDGSACPSAAEDYNCCTHGKKQDCLKPFEVTLVV</sequence>